<sequence>MTLERAKRFSFGVLLKSSHGSRAPAPETRPPRATLHANAQPLLSPLLSLSLSSPPRQPIKARDDDDGDEERGGECMSMAQENSCTEGEERIILSQVKDPPKPKPTNPNPTQKRCHQSPITNQKLALNLCSLSLSLSLSLDHHHYPINCGSSFSTLRSLLFL</sequence>
<evidence type="ECO:0000256" key="1">
    <source>
        <dbReference type="SAM" id="MobiDB-lite"/>
    </source>
</evidence>
<comment type="caution">
    <text evidence="2">The sequence shown here is derived from an EMBL/GenBank/DDBJ whole genome shotgun (WGS) entry which is preliminary data.</text>
</comment>
<proteinExistence type="predicted"/>
<feature type="compositionally biased region" description="Low complexity" evidence="1">
    <location>
        <begin position="22"/>
        <end position="34"/>
    </location>
</feature>
<gene>
    <name evidence="2" type="ORF">ACJRO7_033300</name>
</gene>
<name>A0ABD3JWI5_EUCGL</name>
<organism evidence="2 3">
    <name type="scientific">Eucalyptus globulus</name>
    <name type="common">Tasmanian blue gum</name>
    <dbReference type="NCBI Taxonomy" id="34317"/>
    <lineage>
        <taxon>Eukaryota</taxon>
        <taxon>Viridiplantae</taxon>
        <taxon>Streptophyta</taxon>
        <taxon>Embryophyta</taxon>
        <taxon>Tracheophyta</taxon>
        <taxon>Spermatophyta</taxon>
        <taxon>Magnoliopsida</taxon>
        <taxon>eudicotyledons</taxon>
        <taxon>Gunneridae</taxon>
        <taxon>Pentapetalae</taxon>
        <taxon>rosids</taxon>
        <taxon>malvids</taxon>
        <taxon>Myrtales</taxon>
        <taxon>Myrtaceae</taxon>
        <taxon>Myrtoideae</taxon>
        <taxon>Eucalypteae</taxon>
        <taxon>Eucalyptus</taxon>
    </lineage>
</organism>
<feature type="compositionally biased region" description="Low complexity" evidence="1">
    <location>
        <begin position="41"/>
        <end position="54"/>
    </location>
</feature>
<keyword evidence="3" id="KW-1185">Reference proteome</keyword>
<reference evidence="2 3" key="1">
    <citation type="submission" date="2024-11" db="EMBL/GenBank/DDBJ databases">
        <title>Chromosome-level genome assembly of Eucalyptus globulus Labill. provides insights into its genome evolution.</title>
        <authorList>
            <person name="Li X."/>
        </authorList>
    </citation>
    <scope>NUCLEOTIDE SEQUENCE [LARGE SCALE GENOMIC DNA]</scope>
    <source>
        <strain evidence="2">CL2024</strain>
        <tissue evidence="2">Fresh tender leaves</tissue>
    </source>
</reference>
<accession>A0ABD3JWI5</accession>
<dbReference type="EMBL" id="JBJKBG010000008">
    <property type="protein sequence ID" value="KAL3728696.1"/>
    <property type="molecule type" value="Genomic_DNA"/>
</dbReference>
<feature type="region of interest" description="Disordered" evidence="1">
    <location>
        <begin position="1"/>
        <end position="117"/>
    </location>
</feature>
<dbReference type="Proteomes" id="UP001634007">
    <property type="component" value="Unassembled WGS sequence"/>
</dbReference>
<evidence type="ECO:0000313" key="2">
    <source>
        <dbReference type="EMBL" id="KAL3728696.1"/>
    </source>
</evidence>
<dbReference type="AlphaFoldDB" id="A0ABD3JWI5"/>
<evidence type="ECO:0000313" key="3">
    <source>
        <dbReference type="Proteomes" id="UP001634007"/>
    </source>
</evidence>
<protein>
    <submittedName>
        <fullName evidence="2">Uncharacterized protein</fullName>
    </submittedName>
</protein>